<evidence type="ECO:0000256" key="7">
    <source>
        <dbReference type="SAM" id="MobiDB-lite"/>
    </source>
</evidence>
<dbReference type="NCBIfam" id="TIGR03025">
    <property type="entry name" value="EPS_sugtrans"/>
    <property type="match status" value="1"/>
</dbReference>
<sequence length="502" mass="54201">MTTDQHRPVLGPPRQHHRAPLTAPPADPPPVVQHEPEPEVEVEHRRRRSLRGSVSTMGTAQVLADAAAVTATAGVAALVGTGALAWRGATTEAVLASATVLALLGLRLYRSHLTASVLDQVPGLLAAGLVGAVASMVASELVAPEDSVGKLLFRAGMLIAALVLLRATALAVVRGARRRRIASHRTLVLGGGDIGADLVRRFNDHPELGLEPVGVLDPDPLYTPLELEVPCFGGFERLAGTIATQEVDVVVVAFSGVREAELVEVLRTCDRLECDFFFVPRLFELQHVHGDMEQAWGMPLVRVRRAAFRTLGWKVKRAFDLVSASLLLVAVAPVMAAVALAVRLEGGPGIFFSQVRVGLDGRPFTMLKFRSLKPADDGESSTRWNVAHDHRMGPVGKLIRATSLDELPQLVNVIRGEMSVVGPRPERPFFVDQFSSRIPRYTGRHRVPAGLTGLAAVHGLRGDTSISDRTMLDNYYIENWSLWLDAKVLAQTVASLVRHPGS</sequence>
<dbReference type="Gene3D" id="3.40.50.720">
    <property type="entry name" value="NAD(P)-binding Rossmann-like Domain"/>
    <property type="match status" value="1"/>
</dbReference>
<dbReference type="Pfam" id="PF02397">
    <property type="entry name" value="Bac_transf"/>
    <property type="match status" value="1"/>
</dbReference>
<dbReference type="PANTHER" id="PTHR30576:SF0">
    <property type="entry name" value="UNDECAPRENYL-PHOSPHATE N-ACETYLGALACTOSAMINYL 1-PHOSPHATE TRANSFERASE-RELATED"/>
    <property type="match status" value="1"/>
</dbReference>
<comment type="similarity">
    <text evidence="2">Belongs to the bacterial sugar transferase family.</text>
</comment>
<protein>
    <submittedName>
        <fullName evidence="10">Capsular polysaccharide biosynthesis protein</fullName>
    </submittedName>
</protein>
<dbReference type="SUPFAM" id="SSF51735">
    <property type="entry name" value="NAD(P)-binding Rossmann-fold domains"/>
    <property type="match status" value="1"/>
</dbReference>
<evidence type="ECO:0000259" key="9">
    <source>
        <dbReference type="Pfam" id="PF02397"/>
    </source>
</evidence>
<keyword evidence="6 8" id="KW-0472">Membrane</keyword>
<dbReference type="PANTHER" id="PTHR30576">
    <property type="entry name" value="COLANIC BIOSYNTHESIS UDP-GLUCOSE LIPID CARRIER TRANSFERASE"/>
    <property type="match status" value="1"/>
</dbReference>
<evidence type="ECO:0000256" key="1">
    <source>
        <dbReference type="ARBA" id="ARBA00004141"/>
    </source>
</evidence>
<feature type="transmembrane region" description="Helical" evidence="8">
    <location>
        <begin position="318"/>
        <end position="342"/>
    </location>
</feature>
<evidence type="ECO:0000256" key="3">
    <source>
        <dbReference type="ARBA" id="ARBA00022679"/>
    </source>
</evidence>
<evidence type="ECO:0000256" key="2">
    <source>
        <dbReference type="ARBA" id="ARBA00006464"/>
    </source>
</evidence>
<reference evidence="10" key="1">
    <citation type="submission" date="2020-02" db="EMBL/GenBank/DDBJ databases">
        <authorList>
            <person name="Meier V. D."/>
        </authorList>
    </citation>
    <scope>NUCLEOTIDE SEQUENCE</scope>
    <source>
        <strain evidence="10">AVDCRST_MAG35</strain>
    </source>
</reference>
<dbReference type="AlphaFoldDB" id="A0A6J4NXV2"/>
<gene>
    <name evidence="10" type="ORF">AVDCRST_MAG35-754</name>
</gene>
<accession>A0A6J4NXV2</accession>
<dbReference type="GO" id="GO:0016020">
    <property type="term" value="C:membrane"/>
    <property type="evidence" value="ECO:0007669"/>
    <property type="project" value="UniProtKB-SubCell"/>
</dbReference>
<dbReference type="InterPro" id="IPR036291">
    <property type="entry name" value="NAD(P)-bd_dom_sf"/>
</dbReference>
<feature type="transmembrane region" description="Helical" evidence="8">
    <location>
        <begin position="54"/>
        <end position="79"/>
    </location>
</feature>
<evidence type="ECO:0000256" key="5">
    <source>
        <dbReference type="ARBA" id="ARBA00022989"/>
    </source>
</evidence>
<evidence type="ECO:0000256" key="6">
    <source>
        <dbReference type="ARBA" id="ARBA00023136"/>
    </source>
</evidence>
<name>A0A6J4NXV2_9ACTN</name>
<feature type="transmembrane region" description="Helical" evidence="8">
    <location>
        <begin position="85"/>
        <end position="109"/>
    </location>
</feature>
<dbReference type="Pfam" id="PF13727">
    <property type="entry name" value="CoA_binding_3"/>
    <property type="match status" value="1"/>
</dbReference>
<keyword evidence="5 8" id="KW-1133">Transmembrane helix</keyword>
<evidence type="ECO:0000256" key="8">
    <source>
        <dbReference type="SAM" id="Phobius"/>
    </source>
</evidence>
<evidence type="ECO:0000256" key="4">
    <source>
        <dbReference type="ARBA" id="ARBA00022692"/>
    </source>
</evidence>
<evidence type="ECO:0000313" key="10">
    <source>
        <dbReference type="EMBL" id="CAA9398403.1"/>
    </source>
</evidence>
<dbReference type="InterPro" id="IPR003362">
    <property type="entry name" value="Bact_transf"/>
</dbReference>
<dbReference type="EMBL" id="CADCUY010000157">
    <property type="protein sequence ID" value="CAA9398403.1"/>
    <property type="molecule type" value="Genomic_DNA"/>
</dbReference>
<keyword evidence="3" id="KW-0808">Transferase</keyword>
<organism evidence="10">
    <name type="scientific">uncultured Quadrisphaera sp</name>
    <dbReference type="NCBI Taxonomy" id="904978"/>
    <lineage>
        <taxon>Bacteria</taxon>
        <taxon>Bacillati</taxon>
        <taxon>Actinomycetota</taxon>
        <taxon>Actinomycetes</taxon>
        <taxon>Kineosporiales</taxon>
        <taxon>Kineosporiaceae</taxon>
        <taxon>Quadrisphaera</taxon>
        <taxon>environmental samples</taxon>
    </lineage>
</organism>
<feature type="transmembrane region" description="Helical" evidence="8">
    <location>
        <begin position="121"/>
        <end position="139"/>
    </location>
</feature>
<feature type="transmembrane region" description="Helical" evidence="8">
    <location>
        <begin position="151"/>
        <end position="173"/>
    </location>
</feature>
<feature type="domain" description="Bacterial sugar transferase" evidence="9">
    <location>
        <begin position="316"/>
        <end position="497"/>
    </location>
</feature>
<dbReference type="InterPro" id="IPR017475">
    <property type="entry name" value="EPS_sugar_tfrase"/>
</dbReference>
<keyword evidence="4 8" id="KW-0812">Transmembrane</keyword>
<comment type="subcellular location">
    <subcellularLocation>
        <location evidence="1">Membrane</location>
        <topology evidence="1">Multi-pass membrane protein</topology>
    </subcellularLocation>
</comment>
<feature type="compositionally biased region" description="Pro residues" evidence="7">
    <location>
        <begin position="22"/>
        <end position="31"/>
    </location>
</feature>
<proteinExistence type="inferred from homology"/>
<dbReference type="GO" id="GO:0016780">
    <property type="term" value="F:phosphotransferase activity, for other substituted phosphate groups"/>
    <property type="evidence" value="ECO:0007669"/>
    <property type="project" value="TreeGrafter"/>
</dbReference>
<feature type="region of interest" description="Disordered" evidence="7">
    <location>
        <begin position="1"/>
        <end position="40"/>
    </location>
</feature>